<keyword evidence="2" id="KW-0812">Transmembrane</keyword>
<protein>
    <submittedName>
        <fullName evidence="3">Uncharacterized protein</fullName>
    </submittedName>
</protein>
<organism evidence="3 4">
    <name type="scientific">Phascolarctobacterium succinatutens</name>
    <dbReference type="NCBI Taxonomy" id="626940"/>
    <lineage>
        <taxon>Bacteria</taxon>
        <taxon>Bacillati</taxon>
        <taxon>Bacillota</taxon>
        <taxon>Negativicutes</taxon>
        <taxon>Acidaminococcales</taxon>
        <taxon>Acidaminococcaceae</taxon>
        <taxon>Phascolarctobacterium</taxon>
    </lineage>
</organism>
<feature type="coiled-coil region" evidence="1">
    <location>
        <begin position="15"/>
        <end position="56"/>
    </location>
</feature>
<feature type="transmembrane region" description="Helical" evidence="2">
    <location>
        <begin position="230"/>
        <end position="252"/>
    </location>
</feature>
<evidence type="ECO:0000313" key="3">
    <source>
        <dbReference type="EMBL" id="OLA37007.1"/>
    </source>
</evidence>
<keyword evidence="2" id="KW-1133">Transmembrane helix</keyword>
<dbReference type="AlphaFoldDB" id="A0A1Q6R3T0"/>
<reference evidence="3 4" key="1">
    <citation type="journal article" date="2016" name="Nat. Biotechnol.">
        <title>Measurement of bacterial replication rates in microbial communities.</title>
        <authorList>
            <person name="Brown C.T."/>
            <person name="Olm M.R."/>
            <person name="Thomas B.C."/>
            <person name="Banfield J.F."/>
        </authorList>
    </citation>
    <scope>NUCLEOTIDE SEQUENCE [LARGE SCALE GENOMIC DNA]</scope>
    <source>
        <strain evidence="3">46_33</strain>
    </source>
</reference>
<dbReference type="EMBL" id="MNTG01000035">
    <property type="protein sequence ID" value="OLA37007.1"/>
    <property type="molecule type" value="Genomic_DNA"/>
</dbReference>
<keyword evidence="1" id="KW-0175">Coiled coil</keyword>
<evidence type="ECO:0000256" key="1">
    <source>
        <dbReference type="SAM" id="Coils"/>
    </source>
</evidence>
<accession>A0A1Q6R3T0</accession>
<sequence>MSLHSMQQDGLRRQLEKELLKNQELQLINRQLREEIQKLKINLQSNEFMLQEMSEEIEKMYNSDRVPLKVAQLVKAYQIKLQEILVQKATAEAIVATSDSEQLELHNQAVQLSRQQMELAQDKENFWLIVKEKAEELYNTRKAKLDEREEMLGKAESWSLRERSDNLSWQEKESEKYLKAAKKHFAEAIAAEKEQKKRIYTAVKTAEKKIHAAYLHKIKIIKTTYTIKHFLPDTLALIFSLGWIPATLYVIWWR</sequence>
<name>A0A1Q6R3T0_9FIRM</name>
<proteinExistence type="predicted"/>
<evidence type="ECO:0000256" key="2">
    <source>
        <dbReference type="SAM" id="Phobius"/>
    </source>
</evidence>
<comment type="caution">
    <text evidence="3">The sequence shown here is derived from an EMBL/GenBank/DDBJ whole genome shotgun (WGS) entry which is preliminary data.</text>
</comment>
<evidence type="ECO:0000313" key="4">
    <source>
        <dbReference type="Proteomes" id="UP000186777"/>
    </source>
</evidence>
<gene>
    <name evidence="3" type="ORF">BHW43_07945</name>
</gene>
<keyword evidence="2" id="KW-0472">Membrane</keyword>
<dbReference type="Proteomes" id="UP000186777">
    <property type="component" value="Unassembled WGS sequence"/>
</dbReference>